<dbReference type="EMBL" id="MCBS01022550">
    <property type="protein sequence ID" value="RKF76680.1"/>
    <property type="molecule type" value="Genomic_DNA"/>
</dbReference>
<protein>
    <recommendedName>
        <fullName evidence="2">ubiquitinyl hydrolase 1</fullName>
        <ecNumber evidence="2">3.4.19.12</ecNumber>
    </recommendedName>
</protein>
<dbReference type="InterPro" id="IPR051346">
    <property type="entry name" value="OTU_Deubiquitinase"/>
</dbReference>
<dbReference type="EC" id="3.4.19.12" evidence="2"/>
<evidence type="ECO:0000259" key="7">
    <source>
        <dbReference type="Pfam" id="PF12340"/>
    </source>
</evidence>
<evidence type="ECO:0000313" key="8">
    <source>
        <dbReference type="EMBL" id="RKF76680.1"/>
    </source>
</evidence>
<comment type="caution">
    <text evidence="8">The sequence shown here is derived from an EMBL/GenBank/DDBJ whole genome shotgun (WGS) entry which is preliminary data.</text>
</comment>
<comment type="catalytic activity">
    <reaction evidence="1">
        <text>Thiol-dependent hydrolysis of ester, thioester, amide, peptide and isopeptide bonds formed by the C-terminal Gly of ubiquitin (a 76-residue protein attached to proteins as an intracellular targeting signal).</text>
        <dbReference type="EC" id="3.4.19.12"/>
    </reaction>
</comment>
<proteinExistence type="predicted"/>
<organism evidence="8 9">
    <name type="scientific">Golovinomyces cichoracearum</name>
    <dbReference type="NCBI Taxonomy" id="62708"/>
    <lineage>
        <taxon>Eukaryota</taxon>
        <taxon>Fungi</taxon>
        <taxon>Dikarya</taxon>
        <taxon>Ascomycota</taxon>
        <taxon>Pezizomycotina</taxon>
        <taxon>Leotiomycetes</taxon>
        <taxon>Erysiphales</taxon>
        <taxon>Erysiphaceae</taxon>
        <taxon>Golovinomyces</taxon>
    </lineage>
</organism>
<evidence type="ECO:0000256" key="5">
    <source>
        <dbReference type="ARBA" id="ARBA00022801"/>
    </source>
</evidence>
<reference evidence="8 9" key="1">
    <citation type="journal article" date="2018" name="BMC Genomics">
        <title>Comparative genome analyses reveal sequence features reflecting distinct modes of host-adaptation between dicot and monocot powdery mildew.</title>
        <authorList>
            <person name="Wu Y."/>
            <person name="Ma X."/>
            <person name="Pan Z."/>
            <person name="Kale S.D."/>
            <person name="Song Y."/>
            <person name="King H."/>
            <person name="Zhang Q."/>
            <person name="Presley C."/>
            <person name="Deng X."/>
            <person name="Wei C.I."/>
            <person name="Xiao S."/>
        </authorList>
    </citation>
    <scope>NUCLEOTIDE SEQUENCE [LARGE SCALE GENOMIC DNA]</scope>
    <source>
        <strain evidence="8">UMSG1</strain>
    </source>
</reference>
<dbReference type="GO" id="GO:0004843">
    <property type="term" value="F:cysteine-type deubiquitinase activity"/>
    <property type="evidence" value="ECO:0007669"/>
    <property type="project" value="UniProtKB-EC"/>
</dbReference>
<dbReference type="PANTHER" id="PTHR13367:SF33">
    <property type="entry name" value="P-LOOP CONTAINING NUCLEOSIDE TRIPHOSPHATE HYDROLASE PROTEIN"/>
    <property type="match status" value="1"/>
</dbReference>
<dbReference type="InterPro" id="IPR027417">
    <property type="entry name" value="P-loop_NTPase"/>
</dbReference>
<dbReference type="PANTHER" id="PTHR13367">
    <property type="entry name" value="UBIQUITIN THIOESTERASE"/>
    <property type="match status" value="1"/>
</dbReference>
<evidence type="ECO:0000256" key="4">
    <source>
        <dbReference type="ARBA" id="ARBA00022786"/>
    </source>
</evidence>
<sequence length="1980" mass="226942">MNHSAAYIEAIRNWESDENHIPTLNDSKTHIETSFAEPYFVIAEHESRIEAECLNSLQEYTSPDELRTKFHVVANTISNYLKKVGNLYQGNPEQMSKMLLLILELWVQMDRCAVQLYGLLEEFSPGIPHDLTNVCLLPCLDDLERLHRVQNYLLHRQQDCDTKRTIFDQPSEICFAVQYYDNLPKKSAMKTSLKKIQEDAKRQRDAKEREWSKENMEYNALVAKESTMSHEYFDGDHDTKRCSKCYTGRVIRRCKIEIHEWPLPSDIVQLKTVLFELHCPTEISIYRDISWTIMSDIVSMSGERENFNNEFLLSSYKALKRYATAPESNIFSLASTKKAFSESHYATVKFPVQLTSVCLPNGADYRYYDLKHKSWPPQPQVLSFAAHCSLIFPSNSVYSSLNRYPEFAVDKRGPSSYSIIASRTRCPAGILMKEFLAMQALFSGYEHRWPQILIEIGSQNINLSNESSYFLMNLLILQVGPRDNDNVRGIVHRIFLDPNFCNRLVYWINWRLDEISSIVKRREVYCMEILLSLALRLFEIGDSESKKEGFNLVQKAREITLKWLSQLQVDVENANNSDTREIFSQLAVWVSLLCRRNFIVFRSSGSISSSLFYSYLRSTVSLHENLGDNYAALPNSLRAVLVRDSKLVWSIRHLLRASVNIGEIVTVLSCYVSSLSLSQTDHKNSVTFLPAPYDWFILIKTNESAEFKQQNVMLNLLTGHLLVNGKPIGRLPKEWKENEIYQRLFGHEQINVLSSNIKGMDYMSVGEIHDHKIHFGFRKGKFVIKAVTLQGTLEFLPHEIFLGEQSSDLPNFLISKCAHWLNHRTNCIEICTMTNPWKHKPENWKIDLSKRIASSDSPGNNMTLIDPHSSQFNAISSIFKDFEMPNEILVYANRLRYIKIYLPRLELRFFINQNHRFECSELSSEIDPDQDIGTWYGLRSKLVLRGISTVPLQKPKASMTGNSPPITLVPTYSRSILVPTGNLSYRKVGSHVEVRVANTGKYARFTVNEVLGRIDVTNPNDRYLKALFHAVTSCLHNDPLTGRTGTEEAIHYLESPLCQPVLPLTKSEIEVLTNIARLTPLREFYPKDMKVLQVTSWDSNLTTSIQHDGFRGIVEKILEKSQQLTKFFNVPEEFHGFSNKRNDILTTRNLIRRNLYSRGDSNIITLASDAVYSGHDLRVHNVRMRNLRKCAQLVRDWPQSLPTTKNLKKVLERWSSFQGFFHPQTENLISDLINMELSNHWGSLVNTMRSINHNSKYKLMFIIGIISFNNNIDMEVITTLIAYAISEKLKSLDPPVCPFYKQFKLKEKPTIDMLMEKITSVEDFEEGSEDWLQALDIAEKLLEQWPCEEPVIIQDMENTFSDKIDVILDAVQPEWIRIYQNFQLSKYLSQVQKILNEIRSISVQDYFGGDIEAEIQQQSFQFSRTEQTRLPVCLTDILSGDLFSEGMKDSSALEEIKGSNTIRPILSARIPGLTNLIDEALNDDIQASPRISYSREISALRDIIQNFLSSDSVIEEKYAKDLSLSLDAFEKKTYKPKPPSSAKLEWLPQDIEKSKEEIREELDYIQVSGDNLMPARSKWLKKVGLWPCMSRISLLESLRSKSNCKFGLGVKKSIINFAVSLTGLQQLYRMHDARVKRNEHRLSEELNNPGHENWDPMSQPDWLLLELDGNIMIRCDQVDVARETISPTSGINSVLQMNMGQGKTSCIMPMAAIILANGSNLARVIVPRALLDQTLHLFQTRLSGLVGREVKHIPFSRKLSKIPDIAKYFLSQLENTQKSCGILVTLPEHLLSFKLSINQALSDGLIDKAKFSSSAQKWISEKARDVIDECDEILSLRTQLIYPMGTQKTIDGHPHRWEVIEALLKIVELHACSLDEIDSQSLAVTRKVKGGFPLLCFVHTRAEELLITRLTNDICSGRSAIIPTYSPKVQEAIREFITHDEVSDSVTSTIDSLGTEHPINRQKIYLIRGLLVHKILITVL</sequence>
<evidence type="ECO:0000256" key="1">
    <source>
        <dbReference type="ARBA" id="ARBA00000707"/>
    </source>
</evidence>
<dbReference type="SUPFAM" id="SSF52540">
    <property type="entry name" value="P-loop containing nucleoside triphosphate hydrolases"/>
    <property type="match status" value="1"/>
</dbReference>
<feature type="non-terminal residue" evidence="8">
    <location>
        <position position="1980"/>
    </location>
</feature>
<keyword evidence="3" id="KW-0645">Protease</keyword>
<dbReference type="InterPro" id="IPR022099">
    <property type="entry name" value="DUF3638"/>
</dbReference>
<gene>
    <name evidence="8" type="ORF">GcM1_225038</name>
</gene>
<dbReference type="Pfam" id="PF12340">
    <property type="entry name" value="DUF3638"/>
    <property type="match status" value="1"/>
</dbReference>
<evidence type="ECO:0000313" key="9">
    <source>
        <dbReference type="Proteomes" id="UP000285326"/>
    </source>
</evidence>
<dbReference type="Proteomes" id="UP000285326">
    <property type="component" value="Unassembled WGS sequence"/>
</dbReference>
<evidence type="ECO:0000256" key="2">
    <source>
        <dbReference type="ARBA" id="ARBA00012759"/>
    </source>
</evidence>
<dbReference type="GO" id="GO:0006508">
    <property type="term" value="P:proteolysis"/>
    <property type="evidence" value="ECO:0007669"/>
    <property type="project" value="UniProtKB-KW"/>
</dbReference>
<evidence type="ECO:0000256" key="6">
    <source>
        <dbReference type="ARBA" id="ARBA00022807"/>
    </source>
</evidence>
<keyword evidence="5 8" id="KW-0378">Hydrolase</keyword>
<accession>A0A420IQ42</accession>
<name>A0A420IQ42_9PEZI</name>
<evidence type="ECO:0000256" key="3">
    <source>
        <dbReference type="ARBA" id="ARBA00022670"/>
    </source>
</evidence>
<keyword evidence="4" id="KW-0833">Ubl conjugation pathway</keyword>
<feature type="domain" description="DUF3638" evidence="7">
    <location>
        <begin position="1651"/>
        <end position="1873"/>
    </location>
</feature>
<keyword evidence="6" id="KW-0788">Thiol protease</keyword>